<reference evidence="1" key="1">
    <citation type="submission" date="2019-10" db="EMBL/GenBank/DDBJ databases">
        <title>Conservation and host-specific expression of non-tandemly repeated heterogenous ribosome RNA gene in arbuscular mycorrhizal fungi.</title>
        <authorList>
            <person name="Maeda T."/>
            <person name="Kobayashi Y."/>
            <person name="Nakagawa T."/>
            <person name="Ezawa T."/>
            <person name="Yamaguchi K."/>
            <person name="Bino T."/>
            <person name="Nishimoto Y."/>
            <person name="Shigenobu S."/>
            <person name="Kawaguchi M."/>
        </authorList>
    </citation>
    <scope>NUCLEOTIDE SEQUENCE</scope>
    <source>
        <strain evidence="1">HR1</strain>
    </source>
</reference>
<organism evidence="1 2">
    <name type="scientific">Rhizophagus clarus</name>
    <dbReference type="NCBI Taxonomy" id="94130"/>
    <lineage>
        <taxon>Eukaryota</taxon>
        <taxon>Fungi</taxon>
        <taxon>Fungi incertae sedis</taxon>
        <taxon>Mucoromycota</taxon>
        <taxon>Glomeromycotina</taxon>
        <taxon>Glomeromycetes</taxon>
        <taxon>Glomerales</taxon>
        <taxon>Glomeraceae</taxon>
        <taxon>Rhizophagus</taxon>
    </lineage>
</organism>
<dbReference type="OrthoDB" id="1930760at2759"/>
<proteinExistence type="predicted"/>
<gene>
    <name evidence="1" type="ORF">RCL2_002644900</name>
</gene>
<evidence type="ECO:0000313" key="1">
    <source>
        <dbReference type="EMBL" id="GES99972.1"/>
    </source>
</evidence>
<protein>
    <submittedName>
        <fullName evidence="1">DSBA oxidoreductase</fullName>
    </submittedName>
</protein>
<dbReference type="Proteomes" id="UP000615446">
    <property type="component" value="Unassembled WGS sequence"/>
</dbReference>
<dbReference type="Gene3D" id="3.40.30.10">
    <property type="entry name" value="Glutaredoxin"/>
    <property type="match status" value="1"/>
</dbReference>
<name>A0A8H3M3C2_9GLOM</name>
<comment type="caution">
    <text evidence="1">The sequence shown here is derived from an EMBL/GenBank/DDBJ whole genome shotgun (WGS) entry which is preliminary data.</text>
</comment>
<dbReference type="AlphaFoldDB" id="A0A8H3M3C2"/>
<evidence type="ECO:0000313" key="2">
    <source>
        <dbReference type="Proteomes" id="UP000615446"/>
    </source>
</evidence>
<dbReference type="EMBL" id="BLAL01000285">
    <property type="protein sequence ID" value="GES99972.1"/>
    <property type="molecule type" value="Genomic_DNA"/>
</dbReference>
<accession>A0A8H3M3C2</accession>
<sequence>MKKFGESTFNTNAATLFELGKEIVINFDHDGVVAQTYDAHRLINCAKSQGKQEEIVGASFHNYHEECRLRCSLGICNICWFR</sequence>